<dbReference type="InterPro" id="IPR008927">
    <property type="entry name" value="6-PGluconate_DH-like_C_sf"/>
</dbReference>
<organism evidence="6 7">
    <name type="scientific">Neoarthrinium moseri</name>
    <dbReference type="NCBI Taxonomy" id="1658444"/>
    <lineage>
        <taxon>Eukaryota</taxon>
        <taxon>Fungi</taxon>
        <taxon>Dikarya</taxon>
        <taxon>Ascomycota</taxon>
        <taxon>Pezizomycotina</taxon>
        <taxon>Sordariomycetes</taxon>
        <taxon>Xylariomycetidae</taxon>
        <taxon>Amphisphaeriales</taxon>
        <taxon>Apiosporaceae</taxon>
        <taxon>Neoarthrinium</taxon>
    </lineage>
</organism>
<keyword evidence="2" id="KW-0560">Oxidoreductase</keyword>
<dbReference type="GO" id="GO:0016616">
    <property type="term" value="F:oxidoreductase activity, acting on the CH-OH group of donors, NAD or NADP as acceptor"/>
    <property type="evidence" value="ECO:0007669"/>
    <property type="project" value="InterPro"/>
</dbReference>
<evidence type="ECO:0000256" key="3">
    <source>
        <dbReference type="PIRSR" id="PIRSR000105-1"/>
    </source>
</evidence>
<dbReference type="Gene3D" id="3.40.50.720">
    <property type="entry name" value="NAD(P)-binding Rossmann-like Domain"/>
    <property type="match status" value="1"/>
</dbReference>
<dbReference type="InterPro" id="IPR022694">
    <property type="entry name" value="3-OHacyl-CoA_DH"/>
</dbReference>
<dbReference type="GO" id="GO:0006631">
    <property type="term" value="P:fatty acid metabolic process"/>
    <property type="evidence" value="ECO:0007669"/>
    <property type="project" value="InterPro"/>
</dbReference>
<dbReference type="Proteomes" id="UP000829685">
    <property type="component" value="Unassembled WGS sequence"/>
</dbReference>
<dbReference type="InterPro" id="IPR013328">
    <property type="entry name" value="6PGD_dom2"/>
</dbReference>
<dbReference type="PANTHER" id="PTHR48075">
    <property type="entry name" value="3-HYDROXYACYL-COA DEHYDROGENASE FAMILY PROTEIN"/>
    <property type="match status" value="1"/>
</dbReference>
<dbReference type="InterPro" id="IPR006176">
    <property type="entry name" value="3-OHacyl-CoA_DH_NAD-bd"/>
</dbReference>
<sequence length="293" mass="32339">MSWQPPVIGARPVAVLGGGVLGRRIACSFAAGGYNVTVRDPSLDARREAISYIQSQKEEFAAFARPSIPGSFGTYAAYEDIKSAVKDAWLVIEAVPEKLELKIDTFEILDKAAPKDCILGSNSSSYRSSLMLDKVSAERKKLICNIHYTMPMTIRTVELMTDGETEEAIFPFLTAVLERCGMLPATAKKESTGFIFNRLWAAVKRETLTILAEGVSDPEQIDELWKHMFQAEVAPCGMMDQVGLDTVAFIEDNYIRERKLDGKLTVDWLRDNYVSQGKLGKKSANGGLLTRAA</sequence>
<dbReference type="EMBL" id="JAFIMR010000009">
    <property type="protein sequence ID" value="KAI1874399.1"/>
    <property type="molecule type" value="Genomic_DNA"/>
</dbReference>
<dbReference type="SUPFAM" id="SSF48179">
    <property type="entry name" value="6-phosphogluconate dehydrogenase C-terminal domain-like"/>
    <property type="match status" value="1"/>
</dbReference>
<dbReference type="AlphaFoldDB" id="A0A9P9WPN9"/>
<dbReference type="Pfam" id="PF02737">
    <property type="entry name" value="3HCDH_N"/>
    <property type="match status" value="1"/>
</dbReference>
<proteinExistence type="inferred from homology"/>
<protein>
    <recommendedName>
        <fullName evidence="8">NAD(P)-binding protein</fullName>
    </recommendedName>
</protein>
<dbReference type="PANTHER" id="PTHR48075:SF3">
    <property type="entry name" value="3-HYDROXYACYL-COA DEHYDROGENASE"/>
    <property type="match status" value="1"/>
</dbReference>
<name>A0A9P9WPN9_9PEZI</name>
<feature type="domain" description="3-hydroxyacyl-CoA dehydrogenase C-terminal" evidence="4">
    <location>
        <begin position="193"/>
        <end position="286"/>
    </location>
</feature>
<evidence type="ECO:0008006" key="8">
    <source>
        <dbReference type="Google" id="ProtNLM"/>
    </source>
</evidence>
<evidence type="ECO:0000313" key="7">
    <source>
        <dbReference type="Proteomes" id="UP000829685"/>
    </source>
</evidence>
<keyword evidence="7" id="KW-1185">Reference proteome</keyword>
<feature type="site" description="Important for catalytic activity" evidence="3">
    <location>
        <position position="147"/>
    </location>
</feature>
<dbReference type="Pfam" id="PF00725">
    <property type="entry name" value="3HCDH"/>
    <property type="match status" value="1"/>
</dbReference>
<dbReference type="SUPFAM" id="SSF51735">
    <property type="entry name" value="NAD(P)-binding Rossmann-fold domains"/>
    <property type="match status" value="1"/>
</dbReference>
<evidence type="ECO:0000259" key="5">
    <source>
        <dbReference type="Pfam" id="PF02737"/>
    </source>
</evidence>
<gene>
    <name evidence="6" type="ORF">JX265_004607</name>
</gene>
<comment type="caution">
    <text evidence="6">The sequence shown here is derived from an EMBL/GenBank/DDBJ whole genome shotgun (WGS) entry which is preliminary data.</text>
</comment>
<dbReference type="InterPro" id="IPR006108">
    <property type="entry name" value="3HC_DH_C"/>
</dbReference>
<evidence type="ECO:0000256" key="2">
    <source>
        <dbReference type="ARBA" id="ARBA00023002"/>
    </source>
</evidence>
<reference evidence="6" key="1">
    <citation type="submission" date="2021-03" db="EMBL/GenBank/DDBJ databases">
        <title>Revisited historic fungal species revealed as producer of novel bioactive compounds through whole genome sequencing and comparative genomics.</title>
        <authorList>
            <person name="Vignolle G.A."/>
            <person name="Hochenegger N."/>
            <person name="Mach R.L."/>
            <person name="Mach-Aigner A.R."/>
            <person name="Javad Rahimi M."/>
            <person name="Salim K.A."/>
            <person name="Chan C.M."/>
            <person name="Lim L.B.L."/>
            <person name="Cai F."/>
            <person name="Druzhinina I.S."/>
            <person name="U'Ren J.M."/>
            <person name="Derntl C."/>
        </authorList>
    </citation>
    <scope>NUCLEOTIDE SEQUENCE</scope>
    <source>
        <strain evidence="6">TUCIM 5799</strain>
    </source>
</reference>
<evidence type="ECO:0000256" key="1">
    <source>
        <dbReference type="ARBA" id="ARBA00009463"/>
    </source>
</evidence>
<dbReference type="Gene3D" id="1.10.1040.10">
    <property type="entry name" value="N-(1-d-carboxylethyl)-l-norvaline Dehydrogenase, domain 2"/>
    <property type="match status" value="1"/>
</dbReference>
<dbReference type="InterPro" id="IPR036291">
    <property type="entry name" value="NAD(P)-bd_dom_sf"/>
</dbReference>
<evidence type="ECO:0000259" key="4">
    <source>
        <dbReference type="Pfam" id="PF00725"/>
    </source>
</evidence>
<dbReference type="GO" id="GO:0070403">
    <property type="term" value="F:NAD+ binding"/>
    <property type="evidence" value="ECO:0007669"/>
    <property type="project" value="InterPro"/>
</dbReference>
<feature type="domain" description="3-hydroxyacyl-CoA dehydrogenase NAD binding" evidence="5">
    <location>
        <begin position="13"/>
        <end position="188"/>
    </location>
</feature>
<dbReference type="PIRSF" id="PIRSF000105">
    <property type="entry name" value="HCDH"/>
    <property type="match status" value="1"/>
</dbReference>
<comment type="similarity">
    <text evidence="1">Belongs to the 3-hydroxyacyl-CoA dehydrogenase family.</text>
</comment>
<evidence type="ECO:0000313" key="6">
    <source>
        <dbReference type="EMBL" id="KAI1874399.1"/>
    </source>
</evidence>
<accession>A0A9P9WPN9</accession>